<dbReference type="GO" id="GO:0005524">
    <property type="term" value="F:ATP binding"/>
    <property type="evidence" value="ECO:0007669"/>
    <property type="project" value="UniProtKB-KW"/>
</dbReference>
<name>A0A432ZS78_9GAMM</name>
<organism evidence="4 5">
    <name type="scientific">Idiomarina tyrosinivorans</name>
    <dbReference type="NCBI Taxonomy" id="1445662"/>
    <lineage>
        <taxon>Bacteria</taxon>
        <taxon>Pseudomonadati</taxon>
        <taxon>Pseudomonadota</taxon>
        <taxon>Gammaproteobacteria</taxon>
        <taxon>Alteromonadales</taxon>
        <taxon>Idiomarinaceae</taxon>
        <taxon>Idiomarina</taxon>
    </lineage>
</organism>
<keyword evidence="4" id="KW-0723">Serine/threonine-protein kinase</keyword>
<sequence length="334" mass="38561">MEDQREIALRAWCEAQTGTTQPQLEVVSGDASFRRYFRATDGKRSLIAVDCPPEKENMQPFVDVAEAYRDAGVTVPELIAVHPQKGFMLQQDFGETLLLSKLNARSMQAFYQQALAALPNIMRVTRTATGNLEHYDAALLTREMRLFSEWLLAAHLQQPLELREERLWNEVQQRLLDNALEQPQVGVHRDYHSRNLMVLANDELGIIDFQDAVIGPITYDAVSLLRDCYVQWSAQDIDTLAQNFRELLQQQQLLSAAIDVQTWQRWFDLMGMQRHLKAAGIFARLAYRDGKQGYLQDVPRTLGYLISISQRYPEFTEFSDWLAQRVLPEVERRQ</sequence>
<keyword evidence="1" id="KW-0547">Nucleotide-binding</keyword>
<dbReference type="AlphaFoldDB" id="A0A432ZS78"/>
<dbReference type="SUPFAM" id="SSF56112">
    <property type="entry name" value="Protein kinase-like (PK-like)"/>
    <property type="match status" value="1"/>
</dbReference>
<accession>A0A432ZS78</accession>
<proteinExistence type="predicted"/>
<dbReference type="Gene3D" id="3.30.200.20">
    <property type="entry name" value="Phosphorylase Kinase, domain 1"/>
    <property type="match status" value="1"/>
</dbReference>
<evidence type="ECO:0000259" key="3">
    <source>
        <dbReference type="Pfam" id="PF01636"/>
    </source>
</evidence>
<dbReference type="Pfam" id="PF01636">
    <property type="entry name" value="APH"/>
    <property type="match status" value="1"/>
</dbReference>
<dbReference type="PANTHER" id="PTHR33540:SF1">
    <property type="entry name" value="N-ACETYLMURAMATE_N-ACETYLGLUCOSAMINE KINASE"/>
    <property type="match status" value="1"/>
</dbReference>
<dbReference type="RefSeq" id="WP_126841223.1">
    <property type="nucleotide sequence ID" value="NZ_PIQH01000003.1"/>
</dbReference>
<gene>
    <name evidence="4" type="ORF">CWI84_03655</name>
</gene>
<keyword evidence="4" id="KW-0808">Transferase</keyword>
<dbReference type="InterPro" id="IPR011009">
    <property type="entry name" value="Kinase-like_dom_sf"/>
</dbReference>
<evidence type="ECO:0000313" key="4">
    <source>
        <dbReference type="EMBL" id="RUO80691.1"/>
    </source>
</evidence>
<comment type="caution">
    <text evidence="4">The sequence shown here is derived from an EMBL/GenBank/DDBJ whole genome shotgun (WGS) entry which is preliminary data.</text>
</comment>
<keyword evidence="5" id="KW-1185">Reference proteome</keyword>
<dbReference type="Gene3D" id="3.90.1200.10">
    <property type="match status" value="1"/>
</dbReference>
<feature type="domain" description="Aminoglycoside phosphotransferase" evidence="3">
    <location>
        <begin position="24"/>
        <end position="242"/>
    </location>
</feature>
<dbReference type="PANTHER" id="PTHR33540">
    <property type="entry name" value="TRNA THREONYLCARBAMOYLADENOSINE BIOSYNTHESIS PROTEIN TSAE"/>
    <property type="match status" value="1"/>
</dbReference>
<keyword evidence="4" id="KW-0418">Kinase</keyword>
<reference evidence="4 5" key="1">
    <citation type="journal article" date="2011" name="Front. Microbiol.">
        <title>Genomic signatures of strain selection and enhancement in Bacillus atrophaeus var. globigii, a historical biowarfare simulant.</title>
        <authorList>
            <person name="Gibbons H.S."/>
            <person name="Broomall S.M."/>
            <person name="McNew L.A."/>
            <person name="Daligault H."/>
            <person name="Chapman C."/>
            <person name="Bruce D."/>
            <person name="Karavis M."/>
            <person name="Krepps M."/>
            <person name="McGregor P.A."/>
            <person name="Hong C."/>
            <person name="Park K.H."/>
            <person name="Akmal A."/>
            <person name="Feldman A."/>
            <person name="Lin J.S."/>
            <person name="Chang W.E."/>
            <person name="Higgs B.W."/>
            <person name="Demirev P."/>
            <person name="Lindquist J."/>
            <person name="Liem A."/>
            <person name="Fochler E."/>
            <person name="Read T.D."/>
            <person name="Tapia R."/>
            <person name="Johnson S."/>
            <person name="Bishop-Lilly K.A."/>
            <person name="Detter C."/>
            <person name="Han C."/>
            <person name="Sozhamannan S."/>
            <person name="Rosenzweig C.N."/>
            <person name="Skowronski E.W."/>
        </authorList>
    </citation>
    <scope>NUCLEOTIDE SEQUENCE [LARGE SCALE GENOMIC DNA]</scope>
    <source>
        <strain evidence="4 5">CC-PW-9</strain>
    </source>
</reference>
<keyword evidence="2" id="KW-0067">ATP-binding</keyword>
<evidence type="ECO:0000256" key="1">
    <source>
        <dbReference type="ARBA" id="ARBA00022741"/>
    </source>
</evidence>
<protein>
    <submittedName>
        <fullName evidence="4">Serine/threonine protein kinase</fullName>
    </submittedName>
</protein>
<evidence type="ECO:0000313" key="5">
    <source>
        <dbReference type="Proteomes" id="UP000287996"/>
    </source>
</evidence>
<evidence type="ECO:0000256" key="2">
    <source>
        <dbReference type="ARBA" id="ARBA00022840"/>
    </source>
</evidence>
<dbReference type="Proteomes" id="UP000287996">
    <property type="component" value="Unassembled WGS sequence"/>
</dbReference>
<dbReference type="GO" id="GO:0004674">
    <property type="term" value="F:protein serine/threonine kinase activity"/>
    <property type="evidence" value="ECO:0007669"/>
    <property type="project" value="UniProtKB-KW"/>
</dbReference>
<dbReference type="EMBL" id="PIQH01000003">
    <property type="protein sequence ID" value="RUO80691.1"/>
    <property type="molecule type" value="Genomic_DNA"/>
</dbReference>
<dbReference type="InterPro" id="IPR002575">
    <property type="entry name" value="Aminoglycoside_PTrfase"/>
</dbReference>
<dbReference type="OrthoDB" id="9809275at2"/>